<keyword evidence="1" id="KW-1133">Transmembrane helix</keyword>
<evidence type="ECO:0000313" key="3">
    <source>
        <dbReference type="Proteomes" id="UP000713596"/>
    </source>
</evidence>
<comment type="caution">
    <text evidence="2">The sequence shown here is derived from an EMBL/GenBank/DDBJ whole genome shotgun (WGS) entry which is preliminary data.</text>
</comment>
<keyword evidence="1" id="KW-0472">Membrane</keyword>
<organism evidence="2 3">
    <name type="scientific">Candidatus Allofournierella pullistercoris</name>
    <dbReference type="NCBI Taxonomy" id="2838597"/>
    <lineage>
        <taxon>Bacteria</taxon>
        <taxon>Bacillati</taxon>
        <taxon>Bacillota</taxon>
        <taxon>Clostridia</taxon>
        <taxon>Eubacteriales</taxon>
        <taxon>Oscillospiraceae</taxon>
        <taxon>Allofournierella</taxon>
    </lineage>
</organism>
<proteinExistence type="predicted"/>
<dbReference type="EMBL" id="JAHLFP010000035">
    <property type="protein sequence ID" value="MBU3806108.1"/>
    <property type="molecule type" value="Genomic_DNA"/>
</dbReference>
<feature type="transmembrane region" description="Helical" evidence="1">
    <location>
        <begin position="100"/>
        <end position="117"/>
    </location>
</feature>
<feature type="transmembrane region" description="Helical" evidence="1">
    <location>
        <begin position="70"/>
        <end position="88"/>
    </location>
</feature>
<dbReference type="AlphaFoldDB" id="A0A948WUG3"/>
<sequence>MMNQVLVVICVVLLVLCMAVPLKKTGITRKYPWIQRILSLHIWFGWLLVMFGCWHGIVSGKAPAMISGKLAWMVLLGFMIVSTVQSKIGKKCMPKVHGGVSLLVIGLVALHAIHGLMT</sequence>
<name>A0A948WUG3_9FIRM</name>
<accession>A0A948WUG3</accession>
<keyword evidence="1" id="KW-0812">Transmembrane</keyword>
<evidence type="ECO:0000313" key="2">
    <source>
        <dbReference type="EMBL" id="MBU3806108.1"/>
    </source>
</evidence>
<evidence type="ECO:0000256" key="1">
    <source>
        <dbReference type="SAM" id="Phobius"/>
    </source>
</evidence>
<reference evidence="2" key="2">
    <citation type="submission" date="2021-04" db="EMBL/GenBank/DDBJ databases">
        <authorList>
            <person name="Gilroy R."/>
        </authorList>
    </citation>
    <scope>NUCLEOTIDE SEQUENCE</scope>
    <source>
        <strain evidence="2">B5_2728</strain>
    </source>
</reference>
<reference evidence="2" key="1">
    <citation type="journal article" date="2021" name="PeerJ">
        <title>Extensive microbial diversity within the chicken gut microbiome revealed by metagenomics and culture.</title>
        <authorList>
            <person name="Gilroy R."/>
            <person name="Ravi A."/>
            <person name="Getino M."/>
            <person name="Pursley I."/>
            <person name="Horton D.L."/>
            <person name="Alikhan N.F."/>
            <person name="Baker D."/>
            <person name="Gharbi K."/>
            <person name="Hall N."/>
            <person name="Watson M."/>
            <person name="Adriaenssens E.M."/>
            <person name="Foster-Nyarko E."/>
            <person name="Jarju S."/>
            <person name="Secka A."/>
            <person name="Antonio M."/>
            <person name="Oren A."/>
            <person name="Chaudhuri R.R."/>
            <person name="La Ragione R."/>
            <person name="Hildebrand F."/>
            <person name="Pallen M.J."/>
        </authorList>
    </citation>
    <scope>NUCLEOTIDE SEQUENCE</scope>
    <source>
        <strain evidence="2">B5_2728</strain>
    </source>
</reference>
<dbReference type="Proteomes" id="UP000713596">
    <property type="component" value="Unassembled WGS sequence"/>
</dbReference>
<gene>
    <name evidence="2" type="ORF">H9882_04375</name>
</gene>
<protein>
    <submittedName>
        <fullName evidence="2">Uncharacterized protein</fullName>
    </submittedName>
</protein>
<feature type="transmembrane region" description="Helical" evidence="1">
    <location>
        <begin position="38"/>
        <end position="58"/>
    </location>
</feature>